<gene>
    <name evidence="1" type="ORF">P691DRAFT_792462</name>
</gene>
<evidence type="ECO:0000313" key="2">
    <source>
        <dbReference type="Proteomes" id="UP000807342"/>
    </source>
</evidence>
<sequence>MEITDILNGNVQVDISHEGSNPPNGPLADGPKLEVIDVFGIVASLIEHSLMPCVPFFPMVAVTMWVLELFYTSYLCCPHLSIQSFVKGLADLHNVPYGLQLLKHFTICYNLLCNACPACTYKLEGEDALNDSLKQILCKEVPTLDNTGEAAPRPISVETLDPRKVYETGIFLALCCHGFVLVVADMICSGELVKYPLAVVKALLNTFSGSCIGGGYNIGCQFQVMLSHSGLKDHVLEDHYMPLIGSFHGHAHNHLCQLSYLATYKILDFMKHMDATETSQNLSQFLVSNYKQALNILVGRDELLQRMKIHRVEDPWIFKKWLEEERTYLQSLSQEPEPDVLKMEYYQWLVNLANSLDLEQQLNIMVHWTPAMPKWQQTVVLVSECHYCKRLDQLELLVVSQLSKLSKMNMSQTSYKMQKHISKALQQCLCAIQTALTCYNEAAQAMVPKCPQLTWEQVLDYTFLVDFDLLCGSQGDVRAHPWANQTTCLYMDSCQDCSLLSNMHKHLADDESDGEGDPEQEEGELHKRYSALAALSYD</sequence>
<dbReference type="AlphaFoldDB" id="A0A9P5WY28"/>
<dbReference type="Proteomes" id="UP000807342">
    <property type="component" value="Unassembled WGS sequence"/>
</dbReference>
<comment type="caution">
    <text evidence="1">The sequence shown here is derived from an EMBL/GenBank/DDBJ whole genome shotgun (WGS) entry which is preliminary data.</text>
</comment>
<name>A0A9P5WY28_9AGAR</name>
<organism evidence="1 2">
    <name type="scientific">Macrolepiota fuliginosa MF-IS2</name>
    <dbReference type="NCBI Taxonomy" id="1400762"/>
    <lineage>
        <taxon>Eukaryota</taxon>
        <taxon>Fungi</taxon>
        <taxon>Dikarya</taxon>
        <taxon>Basidiomycota</taxon>
        <taxon>Agaricomycotina</taxon>
        <taxon>Agaricomycetes</taxon>
        <taxon>Agaricomycetidae</taxon>
        <taxon>Agaricales</taxon>
        <taxon>Agaricineae</taxon>
        <taxon>Agaricaceae</taxon>
        <taxon>Macrolepiota</taxon>
    </lineage>
</organism>
<dbReference type="InterPro" id="IPR040521">
    <property type="entry name" value="KDZ"/>
</dbReference>
<accession>A0A9P5WY28</accession>
<keyword evidence="2" id="KW-1185">Reference proteome</keyword>
<protein>
    <submittedName>
        <fullName evidence="1">Uncharacterized protein</fullName>
    </submittedName>
</protein>
<reference evidence="1" key="1">
    <citation type="submission" date="2020-11" db="EMBL/GenBank/DDBJ databases">
        <authorList>
            <consortium name="DOE Joint Genome Institute"/>
            <person name="Ahrendt S."/>
            <person name="Riley R."/>
            <person name="Andreopoulos W."/>
            <person name="Labutti K."/>
            <person name="Pangilinan J."/>
            <person name="Ruiz-Duenas F.J."/>
            <person name="Barrasa J.M."/>
            <person name="Sanchez-Garcia M."/>
            <person name="Camarero S."/>
            <person name="Miyauchi S."/>
            <person name="Serrano A."/>
            <person name="Linde D."/>
            <person name="Babiker R."/>
            <person name="Drula E."/>
            <person name="Ayuso-Fernandez I."/>
            <person name="Pacheco R."/>
            <person name="Padilla G."/>
            <person name="Ferreira P."/>
            <person name="Barriuso J."/>
            <person name="Kellner H."/>
            <person name="Castanera R."/>
            <person name="Alfaro M."/>
            <person name="Ramirez L."/>
            <person name="Pisabarro A.G."/>
            <person name="Kuo A."/>
            <person name="Tritt A."/>
            <person name="Lipzen A."/>
            <person name="He G."/>
            <person name="Yan M."/>
            <person name="Ng V."/>
            <person name="Cullen D."/>
            <person name="Martin F."/>
            <person name="Rosso M.-N."/>
            <person name="Henrissat B."/>
            <person name="Hibbett D."/>
            <person name="Martinez A.T."/>
            <person name="Grigoriev I.V."/>
        </authorList>
    </citation>
    <scope>NUCLEOTIDE SEQUENCE</scope>
    <source>
        <strain evidence="1">MF-IS2</strain>
    </source>
</reference>
<dbReference type="Pfam" id="PF18758">
    <property type="entry name" value="KDZ"/>
    <property type="match status" value="1"/>
</dbReference>
<evidence type="ECO:0000313" key="1">
    <source>
        <dbReference type="EMBL" id="KAF9440983.1"/>
    </source>
</evidence>
<dbReference type="OrthoDB" id="3035502at2759"/>
<proteinExistence type="predicted"/>
<dbReference type="EMBL" id="MU152128">
    <property type="protein sequence ID" value="KAF9440983.1"/>
    <property type="molecule type" value="Genomic_DNA"/>
</dbReference>